<dbReference type="GO" id="GO:0006508">
    <property type="term" value="P:proteolysis"/>
    <property type="evidence" value="ECO:0007669"/>
    <property type="project" value="InterPro"/>
</dbReference>
<gene>
    <name evidence="4" type="ORF">SAMN05216552_101776</name>
</gene>
<dbReference type="InterPro" id="IPR029058">
    <property type="entry name" value="AB_hydrolase_fold"/>
</dbReference>
<accession>A0A1I7KJU4</accession>
<feature type="chain" id="PRO_5011631001" evidence="2">
    <location>
        <begin position="24"/>
        <end position="662"/>
    </location>
</feature>
<feature type="signal peptide" evidence="2">
    <location>
        <begin position="1"/>
        <end position="23"/>
    </location>
</feature>
<dbReference type="Pfam" id="PF00326">
    <property type="entry name" value="Peptidase_S9"/>
    <property type="match status" value="1"/>
</dbReference>
<reference evidence="5" key="1">
    <citation type="submission" date="2016-10" db="EMBL/GenBank/DDBJ databases">
        <authorList>
            <person name="Varghese N."/>
            <person name="Submissions S."/>
        </authorList>
    </citation>
    <scope>NUCLEOTIDE SEQUENCE [LARGE SCALE GENOMIC DNA]</scope>
    <source>
        <strain evidence="5">CGMCC 1.11014</strain>
    </source>
</reference>
<evidence type="ECO:0000256" key="2">
    <source>
        <dbReference type="SAM" id="SignalP"/>
    </source>
</evidence>
<organism evidence="4 5">
    <name type="scientific">Pseudoduganella namucuonensis</name>
    <dbReference type="NCBI Taxonomy" id="1035707"/>
    <lineage>
        <taxon>Bacteria</taxon>
        <taxon>Pseudomonadati</taxon>
        <taxon>Pseudomonadota</taxon>
        <taxon>Betaproteobacteria</taxon>
        <taxon>Burkholderiales</taxon>
        <taxon>Oxalobacteraceae</taxon>
        <taxon>Telluria group</taxon>
        <taxon>Pseudoduganella</taxon>
    </lineage>
</organism>
<keyword evidence="1" id="KW-0378">Hydrolase</keyword>
<dbReference type="EMBL" id="FPBO01000017">
    <property type="protein sequence ID" value="SFU97715.1"/>
    <property type="molecule type" value="Genomic_DNA"/>
</dbReference>
<protein>
    <submittedName>
        <fullName evidence="4">Prolyl oligopeptidase family protein</fullName>
    </submittedName>
</protein>
<dbReference type="PANTHER" id="PTHR42776:SF27">
    <property type="entry name" value="DIPEPTIDYL PEPTIDASE FAMILY MEMBER 6"/>
    <property type="match status" value="1"/>
</dbReference>
<keyword evidence="2" id="KW-0732">Signal</keyword>
<dbReference type="PANTHER" id="PTHR42776">
    <property type="entry name" value="SERINE PEPTIDASE S9 FAMILY MEMBER"/>
    <property type="match status" value="1"/>
</dbReference>
<dbReference type="RefSeq" id="WP_093557005.1">
    <property type="nucleotide sequence ID" value="NZ_FPBO01000017.1"/>
</dbReference>
<proteinExistence type="predicted"/>
<evidence type="ECO:0000256" key="1">
    <source>
        <dbReference type="ARBA" id="ARBA00022801"/>
    </source>
</evidence>
<dbReference type="AlphaFoldDB" id="A0A1I7KJU4"/>
<evidence type="ECO:0000313" key="4">
    <source>
        <dbReference type="EMBL" id="SFU97715.1"/>
    </source>
</evidence>
<dbReference type="STRING" id="1035707.SAMN05216552_101776"/>
<dbReference type="Proteomes" id="UP000199391">
    <property type="component" value="Unassembled WGS sequence"/>
</dbReference>
<dbReference type="Gene3D" id="3.40.50.1820">
    <property type="entry name" value="alpha/beta hydrolase"/>
    <property type="match status" value="1"/>
</dbReference>
<evidence type="ECO:0000313" key="5">
    <source>
        <dbReference type="Proteomes" id="UP000199391"/>
    </source>
</evidence>
<feature type="domain" description="Peptidase S9 prolyl oligopeptidase catalytic" evidence="3">
    <location>
        <begin position="445"/>
        <end position="659"/>
    </location>
</feature>
<dbReference type="OrthoDB" id="4269629at2"/>
<dbReference type="InterPro" id="IPR001375">
    <property type="entry name" value="Peptidase_S9_cat"/>
</dbReference>
<dbReference type="GO" id="GO:0004252">
    <property type="term" value="F:serine-type endopeptidase activity"/>
    <property type="evidence" value="ECO:0007669"/>
    <property type="project" value="TreeGrafter"/>
</dbReference>
<keyword evidence="5" id="KW-1185">Reference proteome</keyword>
<dbReference type="SUPFAM" id="SSF82171">
    <property type="entry name" value="DPP6 N-terminal domain-like"/>
    <property type="match status" value="1"/>
</dbReference>
<name>A0A1I7KJU4_9BURK</name>
<evidence type="ECO:0000259" key="3">
    <source>
        <dbReference type="Pfam" id="PF00326"/>
    </source>
</evidence>
<dbReference type="SUPFAM" id="SSF53474">
    <property type="entry name" value="alpha/beta-Hydrolases"/>
    <property type="match status" value="1"/>
</dbReference>
<sequence>MHRFLSRWAALVCALGLAPLAGAAEAPPAGHFFGNPGFTKPRLSPSGTHLAVLASDEAHRQRLIVVDLNDFSLKAAAEFRDGDVGAFSWLSDERLLFTSADSQAAQGDQRYAPGLFAANRDGTAFRQLASSRGKPFITVGGPSSLLPWHTFMLDQDGAQDGPEVYVANHLVENLSADREQELLLLNTKTGKAKPFDAPSGMRWWMLDQQGQPRLAVSRRDGQTMMHYRDPASGAWREIARHASYTGAGQGFQPLAFGPDGTLYVASSEKTGYAAVHTYDIAAGKLGERPLLNVQGYDFMGHLVFGGGKLLGARFLADGEGTEWFDAGMKAVQAEIDQRLPRTVNLVTPPVRAQTPWVLVTSYSDRQPQVHLVYNTRTRDLKRIGDSHAAIKPAQMAAQDVVRYKARDGLEIPALLTLPAGKDKNLPLVVLVHGGPYVRGTRWGWEAEAQFLASRGYAVLQPEFRGSAGYGGAHLRAGWKQWGLAMQDDIADGAKWAAAQGYAAPRRVCVAGASYGGYATLMGLVNDPELFRCGVAWAGVTDLELLYKGHWRFDSDMSADFKQYGMRDLIGDPERDAERFAATSPLRQAARVTRPLLLAHGGADLRVPLVHGTRFRDAVKATNKDVEWVEYEQEGHGWYLPRNRIDFWTRVEAFLNRHIGPQP</sequence>